<name>A0A5C5U0C5_9GAMM</name>
<organism evidence="1 2">
    <name type="scientific">Luteimonas wenzhouensis</name>
    <dbReference type="NCBI Taxonomy" id="2599615"/>
    <lineage>
        <taxon>Bacteria</taxon>
        <taxon>Pseudomonadati</taxon>
        <taxon>Pseudomonadota</taxon>
        <taxon>Gammaproteobacteria</taxon>
        <taxon>Lysobacterales</taxon>
        <taxon>Lysobacteraceae</taxon>
        <taxon>Luteimonas</taxon>
    </lineage>
</organism>
<reference evidence="1 2" key="1">
    <citation type="submission" date="2019-07" db="EMBL/GenBank/DDBJ databases">
        <title>Luteimonas sp. YD-1 nov., isolated from acidic soil.</title>
        <authorList>
            <person name="Zhou J."/>
        </authorList>
    </citation>
    <scope>NUCLEOTIDE SEQUENCE [LARGE SCALE GENOMIC DNA]</scope>
    <source>
        <strain evidence="1 2">YD-1</strain>
    </source>
</reference>
<dbReference type="EMBL" id="VOHE01000003">
    <property type="protein sequence ID" value="TWT19883.1"/>
    <property type="molecule type" value="Genomic_DNA"/>
</dbReference>
<protein>
    <submittedName>
        <fullName evidence="1">Uncharacterized protein</fullName>
    </submittedName>
</protein>
<gene>
    <name evidence="1" type="ORF">FQY79_08745</name>
</gene>
<sequence length="96" mass="9905">MDITFVGGPWHGSSRAFDPPLPTAIPAGPDAVYVPWAGHAATAGVLAPRLADAETYVLATLMPPELLERVQDVLLYRVPAPSQAPGDDAGPCGMAA</sequence>
<dbReference type="AlphaFoldDB" id="A0A5C5U0C5"/>
<dbReference type="OrthoDB" id="9926961at2"/>
<keyword evidence="2" id="KW-1185">Reference proteome</keyword>
<dbReference type="Proteomes" id="UP000315949">
    <property type="component" value="Unassembled WGS sequence"/>
</dbReference>
<evidence type="ECO:0000313" key="2">
    <source>
        <dbReference type="Proteomes" id="UP000315949"/>
    </source>
</evidence>
<evidence type="ECO:0000313" key="1">
    <source>
        <dbReference type="EMBL" id="TWT19883.1"/>
    </source>
</evidence>
<comment type="caution">
    <text evidence="1">The sequence shown here is derived from an EMBL/GenBank/DDBJ whole genome shotgun (WGS) entry which is preliminary data.</text>
</comment>
<accession>A0A5C5U0C5</accession>
<proteinExistence type="predicted"/>
<dbReference type="RefSeq" id="WP_146312503.1">
    <property type="nucleotide sequence ID" value="NZ_VOHE01000003.1"/>
</dbReference>